<dbReference type="EMBL" id="UOET01000268">
    <property type="protein sequence ID" value="VAW28645.1"/>
    <property type="molecule type" value="Genomic_DNA"/>
</dbReference>
<protein>
    <recommendedName>
        <fullName evidence="2">Transcription elongation factor</fullName>
    </recommendedName>
</protein>
<evidence type="ECO:0008006" key="2">
    <source>
        <dbReference type="Google" id="ProtNLM"/>
    </source>
</evidence>
<sequence length="150" mass="17014">MSKIELKKRLLKVCINRQQETAAELQHEVDETLRLSNEYGAPKDRYDPFRTKLMNQNNLFAKQLSQANTLLVTLQKIPLDKEITTVEFGAIVVTNKQKIFVSAGLGKVVLEGETFYAISPQVPIFQAMRGKKAGDTFTFNGQTFEIKDVF</sequence>
<dbReference type="AlphaFoldDB" id="A0A3B0UCF8"/>
<name>A0A3B0UCF8_9ZZZZ</name>
<accession>A0A3B0UCF8</accession>
<organism evidence="1">
    <name type="scientific">hydrothermal vent metagenome</name>
    <dbReference type="NCBI Taxonomy" id="652676"/>
    <lineage>
        <taxon>unclassified sequences</taxon>
        <taxon>metagenomes</taxon>
        <taxon>ecological metagenomes</taxon>
    </lineage>
</organism>
<gene>
    <name evidence="1" type="ORF">MNBD_BACTEROID07-168</name>
</gene>
<reference evidence="1" key="1">
    <citation type="submission" date="2018-06" db="EMBL/GenBank/DDBJ databases">
        <authorList>
            <person name="Zhirakovskaya E."/>
        </authorList>
    </citation>
    <scope>NUCLEOTIDE SEQUENCE</scope>
</reference>
<proteinExistence type="predicted"/>
<evidence type="ECO:0000313" key="1">
    <source>
        <dbReference type="EMBL" id="VAW28645.1"/>
    </source>
</evidence>